<name>A2SL97_METPP</name>
<protein>
    <submittedName>
        <fullName evidence="2">Uncharacterized protein</fullName>
    </submittedName>
</protein>
<evidence type="ECO:0000313" key="3">
    <source>
        <dbReference type="Proteomes" id="UP000000366"/>
    </source>
</evidence>
<dbReference type="STRING" id="420662.Mpe_A3383"/>
<evidence type="ECO:0000256" key="1">
    <source>
        <dbReference type="SAM" id="SignalP"/>
    </source>
</evidence>
<organism evidence="2 3">
    <name type="scientific">Methylibium petroleiphilum (strain ATCC BAA-1232 / LMG 22953 / PM1)</name>
    <dbReference type="NCBI Taxonomy" id="420662"/>
    <lineage>
        <taxon>Bacteria</taxon>
        <taxon>Pseudomonadati</taxon>
        <taxon>Pseudomonadota</taxon>
        <taxon>Betaproteobacteria</taxon>
        <taxon>Burkholderiales</taxon>
        <taxon>Sphaerotilaceae</taxon>
        <taxon>Methylibium</taxon>
    </lineage>
</organism>
<gene>
    <name evidence="2" type="ordered locus">Mpe_A3383</name>
</gene>
<feature type="signal peptide" evidence="1">
    <location>
        <begin position="1"/>
        <end position="22"/>
    </location>
</feature>
<dbReference type="HOGENOM" id="CLU_099339_0_0_4"/>
<proteinExistence type="predicted"/>
<dbReference type="Proteomes" id="UP000000366">
    <property type="component" value="Chromosome"/>
</dbReference>
<dbReference type="KEGG" id="mpt:Mpe_A3383"/>
<sequence length="245" mass="27422">MTLRLKFSALLISAFVSSAAHADPADYIFSPVVEHGEREIDSKAGIAQDRNGRSFWGGKLGVEYGFTPWWSSEATVNFGRELGESTRVHSLEWENRFQFTDTGEQPYEIGLLIEVERERESSEGYELRYGPLLQASWGAVQCNLNLLFERRLHADDGHTPTEFGYQWQVRVHSDSALDWGAQGFGHLGRWDHWAPRSQQSHILGPAVFAQLGDDDEDPQVEAGLLFGTGGAAPRATLRLQAMVPF</sequence>
<evidence type="ECO:0000313" key="2">
    <source>
        <dbReference type="EMBL" id="ABM96336.1"/>
    </source>
</evidence>
<dbReference type="AlphaFoldDB" id="A2SL97"/>
<accession>A2SL97</accession>
<dbReference type="RefSeq" id="WP_011830957.1">
    <property type="nucleotide sequence ID" value="NC_008825.1"/>
</dbReference>
<keyword evidence="3" id="KW-1185">Reference proteome</keyword>
<reference evidence="2 3" key="1">
    <citation type="journal article" date="2007" name="J. Bacteriol.">
        <title>Whole-genome analysis of the methyl tert-butyl ether-degrading beta-proteobacterium Methylibium petroleiphilum PM1.</title>
        <authorList>
            <person name="Kane S.R."/>
            <person name="Chakicherla A.Y."/>
            <person name="Chain P.S.G."/>
            <person name="Schmidt R."/>
            <person name="Shin M.W."/>
            <person name="Legler T.C."/>
            <person name="Scow K.M."/>
            <person name="Larimer F.W."/>
            <person name="Lucas S.M."/>
            <person name="Richardson P.M."/>
            <person name="Hristova K.R."/>
        </authorList>
    </citation>
    <scope>NUCLEOTIDE SEQUENCE [LARGE SCALE GENOMIC DNA]</scope>
    <source>
        <strain evidence="3">ATCC BAA-1232 / LMG 22953 / PM1</strain>
    </source>
</reference>
<feature type="chain" id="PRO_5002646281" evidence="1">
    <location>
        <begin position="23"/>
        <end position="245"/>
    </location>
</feature>
<dbReference type="eggNOG" id="ENOG502ZA0D">
    <property type="taxonomic scope" value="Bacteria"/>
</dbReference>
<dbReference type="EMBL" id="CP000555">
    <property type="protein sequence ID" value="ABM96336.1"/>
    <property type="molecule type" value="Genomic_DNA"/>
</dbReference>
<keyword evidence="1" id="KW-0732">Signal</keyword>